<evidence type="ECO:0000313" key="12">
    <source>
        <dbReference type="Proteomes" id="UP000285405"/>
    </source>
</evidence>
<sequence length="285" mass="31092">MEVLRKLIQPVTHNFPKPISDFGISILGEKCFERLLLQVDFLSSPTCTSMAISKAVGSCIIVASSIVKIPQIIKLVHSHSASGLSFSSCFFESASYLFSLAYCIRQRFPFNAYGETALILIQNIIIACLILHFNGRTSAAALFVAGLATIAYVLFEPTVIDIKALSYFQAASGALSVGSKIPQIITIWREGGTGQLSAFSVFNFLLGSLARVFTTLQEVDDELILYGYIAGFALNTIITMQMIYYWNSPTRKSKKGESKQNDLNSASSSSVSKAGVRASSHRRRG</sequence>
<keyword evidence="5 8" id="KW-1133">Transmembrane helix</keyword>
<dbReference type="OrthoDB" id="271506at2759"/>
<evidence type="ECO:0000313" key="11">
    <source>
        <dbReference type="EMBL" id="RKF71276.1"/>
    </source>
</evidence>
<dbReference type="EMBL" id="MCBR01010372">
    <property type="protein sequence ID" value="RKF71276.1"/>
    <property type="molecule type" value="Genomic_DNA"/>
</dbReference>
<evidence type="ECO:0000256" key="3">
    <source>
        <dbReference type="ARBA" id="ARBA00022692"/>
    </source>
</evidence>
<keyword evidence="4" id="KW-0677">Repeat</keyword>
<dbReference type="InterPro" id="IPR006603">
    <property type="entry name" value="PQ-loop_rpt"/>
</dbReference>
<protein>
    <recommendedName>
        <fullName evidence="8">Mannose-P-dolichol utilization defect 1 protein homolog</fullName>
    </recommendedName>
</protein>
<evidence type="ECO:0000256" key="10">
    <source>
        <dbReference type="SAM" id="Phobius"/>
    </source>
</evidence>
<dbReference type="AlphaFoldDB" id="A0A420I9N9"/>
<feature type="transmembrane region" description="Helical" evidence="10">
    <location>
        <begin position="139"/>
        <end position="155"/>
    </location>
</feature>
<feature type="region of interest" description="Disordered" evidence="9">
    <location>
        <begin position="251"/>
        <end position="285"/>
    </location>
</feature>
<evidence type="ECO:0000256" key="8">
    <source>
        <dbReference type="PIRNR" id="PIRNR023381"/>
    </source>
</evidence>
<dbReference type="Pfam" id="PF04193">
    <property type="entry name" value="PQ-loop"/>
    <property type="match status" value="2"/>
</dbReference>
<evidence type="ECO:0000256" key="2">
    <source>
        <dbReference type="ARBA" id="ARBA00022448"/>
    </source>
</evidence>
<evidence type="ECO:0000256" key="9">
    <source>
        <dbReference type="SAM" id="MobiDB-lite"/>
    </source>
</evidence>
<dbReference type="InterPro" id="IPR016817">
    <property type="entry name" value="MannP-dilichol_defect-1"/>
</dbReference>
<dbReference type="GO" id="GO:0016020">
    <property type="term" value="C:membrane"/>
    <property type="evidence" value="ECO:0007669"/>
    <property type="project" value="UniProtKB-SubCell"/>
</dbReference>
<dbReference type="Proteomes" id="UP000285405">
    <property type="component" value="Unassembled WGS sequence"/>
</dbReference>
<comment type="subcellular location">
    <subcellularLocation>
        <location evidence="1 8">Membrane</location>
        <topology evidence="1 8">Multi-pass membrane protein</topology>
    </subcellularLocation>
</comment>
<keyword evidence="6 8" id="KW-0472">Membrane</keyword>
<evidence type="ECO:0000256" key="7">
    <source>
        <dbReference type="ARBA" id="ARBA00038475"/>
    </source>
</evidence>
<evidence type="ECO:0000256" key="5">
    <source>
        <dbReference type="ARBA" id="ARBA00022989"/>
    </source>
</evidence>
<gene>
    <name evidence="11" type="ORF">GcC1_103015</name>
</gene>
<name>A0A420I9N9_9PEZI</name>
<dbReference type="Gene3D" id="1.20.1280.290">
    <property type="match status" value="2"/>
</dbReference>
<feature type="transmembrane region" description="Helical" evidence="10">
    <location>
        <begin position="225"/>
        <end position="246"/>
    </location>
</feature>
<comment type="similarity">
    <text evidence="7 8">Belongs to the MPDU1 (TC 2.A.43.3) family.</text>
</comment>
<feature type="compositionally biased region" description="Low complexity" evidence="9">
    <location>
        <begin position="265"/>
        <end position="278"/>
    </location>
</feature>
<comment type="caution">
    <text evidence="11">The sequence shown here is derived from an EMBL/GenBank/DDBJ whole genome shotgun (WGS) entry which is preliminary data.</text>
</comment>
<evidence type="ECO:0000256" key="1">
    <source>
        <dbReference type="ARBA" id="ARBA00004141"/>
    </source>
</evidence>
<dbReference type="SMART" id="SM00679">
    <property type="entry name" value="CTNS"/>
    <property type="match status" value="2"/>
</dbReference>
<accession>A0A420I9N9</accession>
<feature type="transmembrane region" description="Helical" evidence="10">
    <location>
        <begin position="116"/>
        <end position="133"/>
    </location>
</feature>
<evidence type="ECO:0000256" key="4">
    <source>
        <dbReference type="ARBA" id="ARBA00022737"/>
    </source>
</evidence>
<dbReference type="PANTHER" id="PTHR12226">
    <property type="entry name" value="MANNOSE-P-DOLICHOL UTILIZATION DEFECT 1 LEC35 -RELATED"/>
    <property type="match status" value="1"/>
</dbReference>
<organism evidence="11 12">
    <name type="scientific">Golovinomyces cichoracearum</name>
    <dbReference type="NCBI Taxonomy" id="62708"/>
    <lineage>
        <taxon>Eukaryota</taxon>
        <taxon>Fungi</taxon>
        <taxon>Dikarya</taxon>
        <taxon>Ascomycota</taxon>
        <taxon>Pezizomycotina</taxon>
        <taxon>Leotiomycetes</taxon>
        <taxon>Erysiphales</taxon>
        <taxon>Erysiphaceae</taxon>
        <taxon>Golovinomyces</taxon>
    </lineage>
</organism>
<reference evidence="11 12" key="1">
    <citation type="journal article" date="2018" name="BMC Genomics">
        <title>Comparative genome analyses reveal sequence features reflecting distinct modes of host-adaptation between dicot and monocot powdery mildew.</title>
        <authorList>
            <person name="Wu Y."/>
            <person name="Ma X."/>
            <person name="Pan Z."/>
            <person name="Kale S.D."/>
            <person name="Song Y."/>
            <person name="King H."/>
            <person name="Zhang Q."/>
            <person name="Presley C."/>
            <person name="Deng X."/>
            <person name="Wei C.I."/>
            <person name="Xiao S."/>
        </authorList>
    </citation>
    <scope>NUCLEOTIDE SEQUENCE [LARGE SCALE GENOMIC DNA]</scope>
    <source>
        <strain evidence="11">UCSC1</strain>
    </source>
</reference>
<keyword evidence="2" id="KW-0813">Transport</keyword>
<dbReference type="PIRSF" id="PIRSF023381">
    <property type="entry name" value="MannP-dilichol_defect-1p"/>
    <property type="match status" value="1"/>
</dbReference>
<keyword evidence="3 8" id="KW-0812">Transmembrane</keyword>
<proteinExistence type="inferred from homology"/>
<evidence type="ECO:0000256" key="6">
    <source>
        <dbReference type="ARBA" id="ARBA00023136"/>
    </source>
</evidence>
<dbReference type="PANTHER" id="PTHR12226:SF2">
    <property type="entry name" value="MANNOSE-P-DOLICHOL UTILIZATION DEFECT 1 PROTEIN"/>
    <property type="match status" value="1"/>
</dbReference>